<feature type="domain" description="SWEET-like" evidence="17">
    <location>
        <begin position="536"/>
        <end position="649"/>
    </location>
</feature>
<accession>A0A060S1J5</accession>
<gene>
    <name evidence="18" type="ORF">BN946_scf184938.g17</name>
</gene>
<evidence type="ECO:0000256" key="4">
    <source>
        <dbReference type="ARBA" id="ARBA00012483"/>
    </source>
</evidence>
<proteinExistence type="predicted"/>
<dbReference type="EMBL" id="CCBP010000006">
    <property type="protein sequence ID" value="CDO68165.1"/>
    <property type="molecule type" value="Genomic_DNA"/>
</dbReference>
<evidence type="ECO:0000256" key="7">
    <source>
        <dbReference type="ARBA" id="ARBA00022723"/>
    </source>
</evidence>
<evidence type="ECO:0000256" key="11">
    <source>
        <dbReference type="ARBA" id="ARBA00022833"/>
    </source>
</evidence>
<keyword evidence="12 15" id="KW-1133">Transmembrane helix</keyword>
<evidence type="ECO:0000256" key="8">
    <source>
        <dbReference type="ARBA" id="ARBA00022729"/>
    </source>
</evidence>
<keyword evidence="8 16" id="KW-0732">Signal</keyword>
<dbReference type="EC" id="2.3.2.27" evidence="4"/>
<feature type="transmembrane region" description="Helical" evidence="15">
    <location>
        <begin position="539"/>
        <end position="566"/>
    </location>
</feature>
<feature type="transmembrane region" description="Helical" evidence="15">
    <location>
        <begin position="587"/>
        <end position="606"/>
    </location>
</feature>
<evidence type="ECO:0000256" key="9">
    <source>
        <dbReference type="ARBA" id="ARBA00022771"/>
    </source>
</evidence>
<dbReference type="InterPro" id="IPR021319">
    <property type="entry name" value="DUF2921"/>
</dbReference>
<dbReference type="GO" id="GO:0008270">
    <property type="term" value="F:zinc ion binding"/>
    <property type="evidence" value="ECO:0007669"/>
    <property type="project" value="UniProtKB-KW"/>
</dbReference>
<keyword evidence="9" id="KW-0863">Zinc-finger</keyword>
<comment type="catalytic activity">
    <reaction evidence="1">
        <text>S-ubiquitinyl-[E2 ubiquitin-conjugating enzyme]-L-cysteine + [acceptor protein]-L-lysine = [E2 ubiquitin-conjugating enzyme]-L-cysteine + N(6)-ubiquitinyl-[acceptor protein]-L-lysine.</text>
        <dbReference type="EC" id="2.3.2.27"/>
    </reaction>
</comment>
<dbReference type="OMA" id="LEGWMRF"/>
<dbReference type="OrthoDB" id="9984778at2759"/>
<evidence type="ECO:0000259" key="17">
    <source>
        <dbReference type="Pfam" id="PF11145"/>
    </source>
</evidence>
<comment type="subcellular location">
    <subcellularLocation>
        <location evidence="2">Endomembrane system</location>
        <topology evidence="2">Multi-pass membrane protein</topology>
    </subcellularLocation>
</comment>
<dbReference type="PANTHER" id="PTHR22763:SF162">
    <property type="entry name" value="TRANSMEMBRANE E3 UBIQUITIN-PROTEIN LIGASE 1"/>
    <property type="match status" value="1"/>
</dbReference>
<evidence type="ECO:0000256" key="3">
    <source>
        <dbReference type="ARBA" id="ARBA00004906"/>
    </source>
</evidence>
<keyword evidence="10" id="KW-0833">Ubl conjugation pathway</keyword>
<dbReference type="PANTHER" id="PTHR22763">
    <property type="entry name" value="RING ZINC FINGER PROTEIN"/>
    <property type="match status" value="1"/>
</dbReference>
<dbReference type="GO" id="GO:0043161">
    <property type="term" value="P:proteasome-mediated ubiquitin-dependent protein catabolic process"/>
    <property type="evidence" value="ECO:0007669"/>
    <property type="project" value="TreeGrafter"/>
</dbReference>
<feature type="signal peptide" evidence="16">
    <location>
        <begin position="1"/>
        <end position="18"/>
    </location>
</feature>
<evidence type="ECO:0000313" key="19">
    <source>
        <dbReference type="Proteomes" id="UP000029665"/>
    </source>
</evidence>
<evidence type="ECO:0000256" key="16">
    <source>
        <dbReference type="SAM" id="SignalP"/>
    </source>
</evidence>
<feature type="compositionally biased region" description="Low complexity" evidence="14">
    <location>
        <begin position="474"/>
        <end position="496"/>
    </location>
</feature>
<keyword evidence="6 15" id="KW-0812">Transmembrane</keyword>
<evidence type="ECO:0000256" key="14">
    <source>
        <dbReference type="SAM" id="MobiDB-lite"/>
    </source>
</evidence>
<evidence type="ECO:0000256" key="12">
    <source>
        <dbReference type="ARBA" id="ARBA00022989"/>
    </source>
</evidence>
<keyword evidence="11" id="KW-0862">Zinc</keyword>
<evidence type="ECO:0000256" key="10">
    <source>
        <dbReference type="ARBA" id="ARBA00022786"/>
    </source>
</evidence>
<feature type="compositionally biased region" description="Pro residues" evidence="14">
    <location>
        <begin position="497"/>
        <end position="512"/>
    </location>
</feature>
<dbReference type="InterPro" id="IPR050731">
    <property type="entry name" value="HRD1_E3_ubiq-ligases"/>
</dbReference>
<dbReference type="Pfam" id="PF11145">
    <property type="entry name" value="DUF2921"/>
    <property type="match status" value="1"/>
</dbReference>
<keyword evidence="5" id="KW-0808">Transferase</keyword>
<comment type="pathway">
    <text evidence="3">Protein modification; protein ubiquitination.</text>
</comment>
<feature type="transmembrane region" description="Helical" evidence="15">
    <location>
        <begin position="618"/>
        <end position="636"/>
    </location>
</feature>
<sequence>MLRLALACNLAMGLPSLATNTVVADLLILAFLHSGGMNTQNDEPRDLENGIETPRQQRSSWPTFLFITFVLFMLTNGRGEDVSSTRDQYVDGLQSLNYQLLNYSAWLNGTASNFSLPVEDPNTIPLASAFIKFGSKLDPQEGSYYSNLTGFWHGDLGFHNLTSLNASEAASSWRHLSEQFILPTNLSSIPDLLGPWNFTRSNKVTLSIGDKLVAFKHNDTESKDIAIIHGKVDLSEPGNSEELRLDFEGIHILSTGTVYAMAESTGHGLDLRSLPALVPETFRNDSARAVEMELAARISKLGEKIESGAYDQDSADADDSPKTKCSFRLFAQLAPTDVPKELMDELEQEIEKPTGITTVRAPELAIDAVLLSQNCGMLYEIKDVSGVQSQRLYRKISSYSGFATLVNLALLALFRRQAANSSSAVGLSRVSRYTFLIQSLIDAISLIGQMAVLIGQIQAPEDAPSVRPSPPSPAVTTTQPTTSPAQAEDTNAQAVPTQPPAPAPATPALPPPTTPTRPSFLQFLWNHIRTDPAARLWTLLSLSFIVVFRVVIALSLPLFFIALLYTCMWMMQIYRSARRSRSSGLSAEYLVGTTLGRLFFVCYFLVCPKNILDVEPRSWIYGVGILMFLQILVILLQERLGPAFFLPKGLSRTQTYDYHPPMPLPDPESPDQSLGDCAICMDAILVDPSLRRRSKSSDGKERPVIGRATGILGKVGGTRKTYSLAPCHHLFHTACLERWLAIKVNLLLNGLVLVV</sequence>
<comment type="caution">
    <text evidence="18">The sequence shown here is derived from an EMBL/GenBank/DDBJ whole genome shotgun (WGS) entry which is preliminary data.</text>
</comment>
<feature type="chain" id="PRO_5001587175" description="RING-type E3 ubiquitin transferase" evidence="16">
    <location>
        <begin position="19"/>
        <end position="755"/>
    </location>
</feature>
<keyword evidence="19" id="KW-1185">Reference proteome</keyword>
<evidence type="ECO:0000313" key="18">
    <source>
        <dbReference type="EMBL" id="CDO68165.1"/>
    </source>
</evidence>
<dbReference type="GO" id="GO:0012505">
    <property type="term" value="C:endomembrane system"/>
    <property type="evidence" value="ECO:0007669"/>
    <property type="project" value="UniProtKB-SubCell"/>
</dbReference>
<organism evidence="18 19">
    <name type="scientific">Pycnoporus cinnabarinus</name>
    <name type="common">Cinnabar-red polypore</name>
    <name type="synonym">Trametes cinnabarina</name>
    <dbReference type="NCBI Taxonomy" id="5643"/>
    <lineage>
        <taxon>Eukaryota</taxon>
        <taxon>Fungi</taxon>
        <taxon>Dikarya</taxon>
        <taxon>Basidiomycota</taxon>
        <taxon>Agaricomycotina</taxon>
        <taxon>Agaricomycetes</taxon>
        <taxon>Polyporales</taxon>
        <taxon>Polyporaceae</taxon>
        <taxon>Trametes</taxon>
    </lineage>
</organism>
<dbReference type="GO" id="GO:0061630">
    <property type="term" value="F:ubiquitin protein ligase activity"/>
    <property type="evidence" value="ECO:0007669"/>
    <property type="project" value="UniProtKB-EC"/>
</dbReference>
<reference evidence="18" key="1">
    <citation type="submission" date="2014-01" db="EMBL/GenBank/DDBJ databases">
        <title>The genome of the white-rot fungus Pycnoporus cinnabarinus: a basidiomycete model with a versatile arsenal for lignocellulosic biomass breakdown.</title>
        <authorList>
            <person name="Levasseur A."/>
            <person name="Lomascolo A."/>
            <person name="Ruiz-Duenas F.J."/>
            <person name="Uzan E."/>
            <person name="Piumi F."/>
            <person name="Kues U."/>
            <person name="Ram A.F.J."/>
            <person name="Murat C."/>
            <person name="Haon M."/>
            <person name="Benoit I."/>
            <person name="Arfi Y."/>
            <person name="Chevret D."/>
            <person name="Drula E."/>
            <person name="Kwon M.J."/>
            <person name="Gouret P."/>
            <person name="Lesage-Meessen L."/>
            <person name="Lombard V."/>
            <person name="Mariette J."/>
            <person name="Noirot C."/>
            <person name="Park J."/>
            <person name="Patyshakuliyeva A."/>
            <person name="Wieneger R.A.B."/>
            <person name="Wosten H.A.B."/>
            <person name="Martin F."/>
            <person name="Coutinho P.M."/>
            <person name="de Vries R."/>
            <person name="Martinez A.T."/>
            <person name="Klopp C."/>
            <person name="Pontarotti P."/>
            <person name="Henrissat B."/>
            <person name="Record E."/>
        </authorList>
    </citation>
    <scope>NUCLEOTIDE SEQUENCE [LARGE SCALE GENOMIC DNA]</scope>
    <source>
        <strain evidence="18">BRFM137</strain>
    </source>
</reference>
<evidence type="ECO:0000256" key="6">
    <source>
        <dbReference type="ARBA" id="ARBA00022692"/>
    </source>
</evidence>
<evidence type="ECO:0000256" key="1">
    <source>
        <dbReference type="ARBA" id="ARBA00000900"/>
    </source>
</evidence>
<keyword evidence="7" id="KW-0479">Metal-binding</keyword>
<evidence type="ECO:0000256" key="5">
    <source>
        <dbReference type="ARBA" id="ARBA00022679"/>
    </source>
</evidence>
<dbReference type="InterPro" id="IPR013083">
    <property type="entry name" value="Znf_RING/FYVE/PHD"/>
</dbReference>
<keyword evidence="13 15" id="KW-0472">Membrane</keyword>
<dbReference type="Proteomes" id="UP000029665">
    <property type="component" value="Unassembled WGS sequence"/>
</dbReference>
<dbReference type="HOGENOM" id="CLU_014026_0_0_1"/>
<protein>
    <recommendedName>
        <fullName evidence="4">RING-type E3 ubiquitin transferase</fullName>
        <ecNumber evidence="4">2.3.2.27</ecNumber>
    </recommendedName>
</protein>
<dbReference type="SUPFAM" id="SSF57850">
    <property type="entry name" value="RING/U-box"/>
    <property type="match status" value="1"/>
</dbReference>
<dbReference type="AlphaFoldDB" id="A0A060S1J5"/>
<evidence type="ECO:0000256" key="15">
    <source>
        <dbReference type="SAM" id="Phobius"/>
    </source>
</evidence>
<feature type="region of interest" description="Disordered" evidence="14">
    <location>
        <begin position="462"/>
        <end position="512"/>
    </location>
</feature>
<evidence type="ECO:0000256" key="13">
    <source>
        <dbReference type="ARBA" id="ARBA00023136"/>
    </source>
</evidence>
<dbReference type="STRING" id="5643.A0A060S1J5"/>
<name>A0A060S1J5_PYCCI</name>
<evidence type="ECO:0000256" key="2">
    <source>
        <dbReference type="ARBA" id="ARBA00004127"/>
    </source>
</evidence>
<dbReference type="Gene3D" id="3.30.40.10">
    <property type="entry name" value="Zinc/RING finger domain, C3HC4 (zinc finger)"/>
    <property type="match status" value="1"/>
</dbReference>